<dbReference type="Gene3D" id="1.20.1250.20">
    <property type="entry name" value="MFS general substrate transporter like domains"/>
    <property type="match status" value="1"/>
</dbReference>
<feature type="transmembrane region" description="Helical" evidence="2">
    <location>
        <begin position="139"/>
        <end position="161"/>
    </location>
</feature>
<evidence type="ECO:0000313" key="4">
    <source>
        <dbReference type="Proteomes" id="UP001519344"/>
    </source>
</evidence>
<name>A0ABS4HUQ0_9BACL</name>
<proteinExistence type="predicted"/>
<evidence type="ECO:0000256" key="1">
    <source>
        <dbReference type="ARBA" id="ARBA00004651"/>
    </source>
</evidence>
<evidence type="ECO:0000313" key="3">
    <source>
        <dbReference type="EMBL" id="MBP1962280.1"/>
    </source>
</evidence>
<feature type="transmembrane region" description="Helical" evidence="2">
    <location>
        <begin position="99"/>
        <end position="119"/>
    </location>
</feature>
<dbReference type="Proteomes" id="UP001519344">
    <property type="component" value="Unassembled WGS sequence"/>
</dbReference>
<comment type="subcellular location">
    <subcellularLocation>
        <location evidence="1">Cell membrane</location>
        <topology evidence="1">Multi-pass membrane protein</topology>
    </subcellularLocation>
</comment>
<organism evidence="3 4">
    <name type="scientific">Paenibacillus aceris</name>
    <dbReference type="NCBI Taxonomy" id="869555"/>
    <lineage>
        <taxon>Bacteria</taxon>
        <taxon>Bacillati</taxon>
        <taxon>Bacillota</taxon>
        <taxon>Bacilli</taxon>
        <taxon>Bacillales</taxon>
        <taxon>Paenibacillaceae</taxon>
        <taxon>Paenibacillus</taxon>
    </lineage>
</organism>
<keyword evidence="4" id="KW-1185">Reference proteome</keyword>
<dbReference type="Pfam" id="PF07690">
    <property type="entry name" value="MFS_1"/>
    <property type="match status" value="1"/>
</dbReference>
<dbReference type="SUPFAM" id="SSF103473">
    <property type="entry name" value="MFS general substrate transporter"/>
    <property type="match status" value="1"/>
</dbReference>
<evidence type="ECO:0000256" key="2">
    <source>
        <dbReference type="SAM" id="Phobius"/>
    </source>
</evidence>
<feature type="transmembrane region" description="Helical" evidence="2">
    <location>
        <begin position="6"/>
        <end position="24"/>
    </location>
</feature>
<feature type="transmembrane region" description="Helical" evidence="2">
    <location>
        <begin position="36"/>
        <end position="54"/>
    </location>
</feature>
<sequence>MKLDTISLLMIPGFIGATIVGALSGKIAKYLGSKQCITIAMSCIVVSLLLGAFFVQTSVVVLVISMVLFSGSFAFMYAPLIDSCIRTIEKEKAGTVVGFYNLTLSVAMSIGIAYTAAMMDNSSMQTSFLGITNNSNTSMFSNILFILVLITLLSLSLYWVLVGRKATK</sequence>
<accession>A0ABS4HUQ0</accession>
<dbReference type="InterPro" id="IPR036259">
    <property type="entry name" value="MFS_trans_sf"/>
</dbReference>
<gene>
    <name evidence="3" type="ORF">J2Z65_001479</name>
</gene>
<comment type="caution">
    <text evidence="3">The sequence shown here is derived from an EMBL/GenBank/DDBJ whole genome shotgun (WGS) entry which is preliminary data.</text>
</comment>
<dbReference type="EMBL" id="JAGGKV010000003">
    <property type="protein sequence ID" value="MBP1962280.1"/>
    <property type="molecule type" value="Genomic_DNA"/>
</dbReference>
<protein>
    <submittedName>
        <fullName evidence="3">MFS family permease</fullName>
    </submittedName>
</protein>
<keyword evidence="2" id="KW-1133">Transmembrane helix</keyword>
<dbReference type="InterPro" id="IPR011701">
    <property type="entry name" value="MFS"/>
</dbReference>
<reference evidence="3 4" key="1">
    <citation type="submission" date="2021-03" db="EMBL/GenBank/DDBJ databases">
        <title>Genomic Encyclopedia of Type Strains, Phase IV (KMG-IV): sequencing the most valuable type-strain genomes for metagenomic binning, comparative biology and taxonomic classification.</title>
        <authorList>
            <person name="Goeker M."/>
        </authorList>
    </citation>
    <scope>NUCLEOTIDE SEQUENCE [LARGE SCALE GENOMIC DNA]</scope>
    <source>
        <strain evidence="3 4">DSM 24950</strain>
    </source>
</reference>
<keyword evidence="2" id="KW-0472">Membrane</keyword>
<keyword evidence="2" id="KW-0812">Transmembrane</keyword>
<feature type="transmembrane region" description="Helical" evidence="2">
    <location>
        <begin position="60"/>
        <end position="78"/>
    </location>
</feature>